<dbReference type="Proteomes" id="UP000644507">
    <property type="component" value="Unassembled WGS sequence"/>
</dbReference>
<dbReference type="InterPro" id="IPR044021">
    <property type="entry name" value="CrtO"/>
</dbReference>
<evidence type="ECO:0000256" key="2">
    <source>
        <dbReference type="ARBA" id="ARBA00022475"/>
    </source>
</evidence>
<evidence type="ECO:0000256" key="6">
    <source>
        <dbReference type="ARBA" id="ARBA00022989"/>
    </source>
</evidence>
<protein>
    <recommendedName>
        <fullName evidence="11">Glycosyl-4,4'-diaponeurosporenoate acyltransferase</fullName>
    </recommendedName>
</protein>
<name>A0A918WJS1_9BACT</name>
<comment type="subcellular location">
    <subcellularLocation>
        <location evidence="1">Cell membrane</location>
        <topology evidence="1">Single-pass membrane protein</topology>
    </subcellularLocation>
</comment>
<evidence type="ECO:0000256" key="4">
    <source>
        <dbReference type="ARBA" id="ARBA00022692"/>
    </source>
</evidence>
<comment type="function">
    <text evidence="12">Catalyzes the acylation of glycosyl-4,4'-diaponeurosporenoate, i.e. the esterification of glucose at the C6'' position with the carboxyl group of the C(15) fatty acid 12-methyltetradecanoic acid, to yield staphyloxanthin. This is the last step in the biosynthesis of this orange pigment, present in most staphylococci strains.</text>
</comment>
<evidence type="ECO:0000256" key="5">
    <source>
        <dbReference type="ARBA" id="ARBA00022729"/>
    </source>
</evidence>
<evidence type="ECO:0000256" key="1">
    <source>
        <dbReference type="ARBA" id="ARBA00004162"/>
    </source>
</evidence>
<dbReference type="EMBL" id="BMXI01000011">
    <property type="protein sequence ID" value="GHC58118.1"/>
    <property type="molecule type" value="Genomic_DNA"/>
</dbReference>
<reference evidence="14" key="2">
    <citation type="submission" date="2020-09" db="EMBL/GenBank/DDBJ databases">
        <authorList>
            <person name="Sun Q."/>
            <person name="Kim S."/>
        </authorList>
    </citation>
    <scope>NUCLEOTIDE SEQUENCE</scope>
    <source>
        <strain evidence="14">KCTC 12988</strain>
    </source>
</reference>
<evidence type="ECO:0000256" key="12">
    <source>
        <dbReference type="ARBA" id="ARBA00025324"/>
    </source>
</evidence>
<comment type="pathway">
    <text evidence="9">Carotenoid biosynthesis; staphyloxanthin biosynthesis; staphyloxanthin from farnesyl diphosphate: step 5/5.</text>
</comment>
<keyword evidence="8" id="KW-0012">Acyltransferase</keyword>
<evidence type="ECO:0000256" key="8">
    <source>
        <dbReference type="ARBA" id="ARBA00023315"/>
    </source>
</evidence>
<keyword evidence="7 13" id="KW-0472">Membrane</keyword>
<keyword evidence="15" id="KW-1185">Reference proteome</keyword>
<feature type="transmembrane region" description="Helical" evidence="13">
    <location>
        <begin position="111"/>
        <end position="134"/>
    </location>
</feature>
<evidence type="ECO:0000256" key="11">
    <source>
        <dbReference type="ARBA" id="ARBA00023667"/>
    </source>
</evidence>
<evidence type="ECO:0000256" key="7">
    <source>
        <dbReference type="ARBA" id="ARBA00023136"/>
    </source>
</evidence>
<reference evidence="14" key="1">
    <citation type="journal article" date="2014" name="Int. J. Syst. Evol. Microbiol.">
        <title>Complete genome sequence of Corynebacterium casei LMG S-19264T (=DSM 44701T), isolated from a smear-ripened cheese.</title>
        <authorList>
            <consortium name="US DOE Joint Genome Institute (JGI-PGF)"/>
            <person name="Walter F."/>
            <person name="Albersmeier A."/>
            <person name="Kalinowski J."/>
            <person name="Ruckert C."/>
        </authorList>
    </citation>
    <scope>NUCLEOTIDE SEQUENCE</scope>
    <source>
        <strain evidence="14">KCTC 12988</strain>
    </source>
</reference>
<feature type="transmembrane region" description="Helical" evidence="13">
    <location>
        <begin position="7"/>
        <end position="28"/>
    </location>
</feature>
<evidence type="ECO:0000256" key="13">
    <source>
        <dbReference type="SAM" id="Phobius"/>
    </source>
</evidence>
<evidence type="ECO:0000256" key="9">
    <source>
        <dbReference type="ARBA" id="ARBA00023588"/>
    </source>
</evidence>
<keyword evidence="6 13" id="KW-1133">Transmembrane helix</keyword>
<comment type="caution">
    <text evidence="14">The sequence shown here is derived from an EMBL/GenBank/DDBJ whole genome shotgun (WGS) entry which is preliminary data.</text>
</comment>
<proteinExistence type="inferred from homology"/>
<evidence type="ECO:0000256" key="3">
    <source>
        <dbReference type="ARBA" id="ARBA00022679"/>
    </source>
</evidence>
<sequence length="172" mass="19537">MLVELPPLWIALLNIIGIPCTHLLLAWWSTALPSSLFSPNSFLYRTRAWERGGSLYEKVFQVRLWKDRLPDGASWFAGFAKGSLKSRDPDYLRQFQVETCRGEFSHWVQTIVISLFVIWNPFPANLIIIGYALLANLPCIISQRHTRARLGKLLIVLEAKTTANASRPKGLS</sequence>
<evidence type="ECO:0000313" key="15">
    <source>
        <dbReference type="Proteomes" id="UP000644507"/>
    </source>
</evidence>
<comment type="similarity">
    <text evidence="10">Belongs to the acyltransferase CrtO family.</text>
</comment>
<dbReference type="GO" id="GO:0016746">
    <property type="term" value="F:acyltransferase activity"/>
    <property type="evidence" value="ECO:0007669"/>
    <property type="project" value="UniProtKB-KW"/>
</dbReference>
<organism evidence="14 15">
    <name type="scientific">Roseibacillus persicicus</name>
    <dbReference type="NCBI Taxonomy" id="454148"/>
    <lineage>
        <taxon>Bacteria</taxon>
        <taxon>Pseudomonadati</taxon>
        <taxon>Verrucomicrobiota</taxon>
        <taxon>Verrucomicrobiia</taxon>
        <taxon>Verrucomicrobiales</taxon>
        <taxon>Verrucomicrobiaceae</taxon>
        <taxon>Roseibacillus</taxon>
    </lineage>
</organism>
<dbReference type="RefSeq" id="WP_189570623.1">
    <property type="nucleotide sequence ID" value="NZ_BMXI01000011.1"/>
</dbReference>
<accession>A0A918WJS1</accession>
<keyword evidence="3" id="KW-0808">Transferase</keyword>
<evidence type="ECO:0000313" key="14">
    <source>
        <dbReference type="EMBL" id="GHC58118.1"/>
    </source>
</evidence>
<keyword evidence="4 13" id="KW-0812">Transmembrane</keyword>
<dbReference type="AlphaFoldDB" id="A0A918WJS1"/>
<keyword evidence="5" id="KW-0732">Signal</keyword>
<evidence type="ECO:0000256" key="10">
    <source>
        <dbReference type="ARBA" id="ARBA00023603"/>
    </source>
</evidence>
<keyword evidence="2" id="KW-1003">Cell membrane</keyword>
<dbReference type="GO" id="GO:0005886">
    <property type="term" value="C:plasma membrane"/>
    <property type="evidence" value="ECO:0007669"/>
    <property type="project" value="UniProtKB-SubCell"/>
</dbReference>
<dbReference type="Pfam" id="PF18927">
    <property type="entry name" value="CrtO"/>
    <property type="match status" value="1"/>
</dbReference>
<gene>
    <name evidence="14" type="ORF">GCM10007100_26260</name>
</gene>